<comment type="similarity">
    <text evidence="2">Belongs to the MoaD family.</text>
</comment>
<evidence type="ECO:0000256" key="1">
    <source>
        <dbReference type="ARBA" id="ARBA00022741"/>
    </source>
</evidence>
<dbReference type="CDD" id="cd00754">
    <property type="entry name" value="Ubl_MoaD"/>
    <property type="match status" value="1"/>
</dbReference>
<dbReference type="InterPro" id="IPR016155">
    <property type="entry name" value="Mopterin_synth/thiamin_S_b"/>
</dbReference>
<comment type="caution">
    <text evidence="4">The sequence shown here is derived from an EMBL/GenBank/DDBJ whole genome shotgun (WGS) entry which is preliminary data.</text>
</comment>
<dbReference type="InterPro" id="IPR003749">
    <property type="entry name" value="ThiS/MoaD-like"/>
</dbReference>
<sequence>MLKLLFFARLREDLGTHEETLELPEGVTSVAALREFLCRRGDNWQTALHRPGLFVAVGQQVAGWETPLQGDEEVAFFPPVTGG</sequence>
<dbReference type="PANTHER" id="PTHR33359">
    <property type="entry name" value="MOLYBDOPTERIN SYNTHASE SULFUR CARRIER SUBUNIT"/>
    <property type="match status" value="1"/>
</dbReference>
<protein>
    <recommendedName>
        <fullName evidence="3">Molybdopterin synthase sulfur carrier subunit</fullName>
    </recommendedName>
</protein>
<evidence type="ECO:0000313" key="4">
    <source>
        <dbReference type="EMBL" id="NHO65150.1"/>
    </source>
</evidence>
<dbReference type="SUPFAM" id="SSF54285">
    <property type="entry name" value="MoaD/ThiS"/>
    <property type="match status" value="1"/>
</dbReference>
<dbReference type="InterPro" id="IPR012675">
    <property type="entry name" value="Beta-grasp_dom_sf"/>
</dbReference>
<accession>A0A9E5MM06</accession>
<reference evidence="4" key="1">
    <citation type="submission" date="2020-03" db="EMBL/GenBank/DDBJ databases">
        <authorList>
            <person name="Guo F."/>
        </authorList>
    </citation>
    <scope>NUCLEOTIDE SEQUENCE</scope>
    <source>
        <strain evidence="4">JCM 30134</strain>
    </source>
</reference>
<evidence type="ECO:0000256" key="2">
    <source>
        <dbReference type="ARBA" id="ARBA00024200"/>
    </source>
</evidence>
<dbReference type="RefSeq" id="WP_167183388.1">
    <property type="nucleotide sequence ID" value="NZ_JAAONZ010000003.1"/>
</dbReference>
<dbReference type="EMBL" id="JAAONZ010000003">
    <property type="protein sequence ID" value="NHO65150.1"/>
    <property type="molecule type" value="Genomic_DNA"/>
</dbReference>
<dbReference type="GO" id="GO:0006777">
    <property type="term" value="P:Mo-molybdopterin cofactor biosynthetic process"/>
    <property type="evidence" value="ECO:0007669"/>
    <property type="project" value="InterPro"/>
</dbReference>
<proteinExistence type="inferred from homology"/>
<evidence type="ECO:0000313" key="5">
    <source>
        <dbReference type="Proteomes" id="UP000787472"/>
    </source>
</evidence>
<dbReference type="Gene3D" id="3.10.20.30">
    <property type="match status" value="1"/>
</dbReference>
<dbReference type="InterPro" id="IPR044672">
    <property type="entry name" value="MOCS2A"/>
</dbReference>
<dbReference type="GO" id="GO:1990133">
    <property type="term" value="C:molybdopterin adenylyltransferase complex"/>
    <property type="evidence" value="ECO:0007669"/>
    <property type="project" value="TreeGrafter"/>
</dbReference>
<dbReference type="PANTHER" id="PTHR33359:SF1">
    <property type="entry name" value="MOLYBDOPTERIN SYNTHASE SULFUR CARRIER SUBUNIT"/>
    <property type="match status" value="1"/>
</dbReference>
<organism evidence="4 5">
    <name type="scientific">Pseudomaricurvus hydrocarbonicus</name>
    <dbReference type="NCBI Taxonomy" id="1470433"/>
    <lineage>
        <taxon>Bacteria</taxon>
        <taxon>Pseudomonadati</taxon>
        <taxon>Pseudomonadota</taxon>
        <taxon>Gammaproteobacteria</taxon>
        <taxon>Cellvibrionales</taxon>
        <taxon>Cellvibrionaceae</taxon>
        <taxon>Pseudomaricurvus</taxon>
    </lineage>
</organism>
<dbReference type="NCBIfam" id="TIGR01682">
    <property type="entry name" value="moaD"/>
    <property type="match status" value="1"/>
</dbReference>
<dbReference type="Pfam" id="PF02597">
    <property type="entry name" value="ThiS"/>
    <property type="match status" value="1"/>
</dbReference>
<gene>
    <name evidence="4" type="primary">moaD</name>
    <name evidence="4" type="ORF">G8770_06295</name>
</gene>
<keyword evidence="5" id="KW-1185">Reference proteome</keyword>
<name>A0A9E5MM06_9GAMM</name>
<keyword evidence="1" id="KW-0547">Nucleotide-binding</keyword>
<dbReference type="GO" id="GO:0000166">
    <property type="term" value="F:nucleotide binding"/>
    <property type="evidence" value="ECO:0007669"/>
    <property type="project" value="UniProtKB-KW"/>
</dbReference>
<dbReference type="AlphaFoldDB" id="A0A9E5MM06"/>
<dbReference type="Proteomes" id="UP000787472">
    <property type="component" value="Unassembled WGS sequence"/>
</dbReference>
<evidence type="ECO:0000256" key="3">
    <source>
        <dbReference type="ARBA" id="ARBA00024247"/>
    </source>
</evidence>